<reference evidence="9 10" key="1">
    <citation type="submission" date="2016-10" db="EMBL/GenBank/DDBJ databases">
        <authorList>
            <person name="de Groot N.N."/>
        </authorList>
    </citation>
    <scope>NUCLEOTIDE SEQUENCE [LARGE SCALE GENOMIC DNA]</scope>
    <source>
        <strain evidence="9 10">CGMCC 4.3510</strain>
    </source>
</reference>
<evidence type="ECO:0000313" key="10">
    <source>
        <dbReference type="Proteomes" id="UP000199323"/>
    </source>
</evidence>
<evidence type="ECO:0000256" key="2">
    <source>
        <dbReference type="ARBA" id="ARBA00022598"/>
    </source>
</evidence>
<evidence type="ECO:0000259" key="8">
    <source>
        <dbReference type="PROSITE" id="PS51987"/>
    </source>
</evidence>
<evidence type="ECO:0000256" key="6">
    <source>
        <dbReference type="RuleBase" id="RU000384"/>
    </source>
</evidence>
<dbReference type="AlphaFoldDB" id="A0A1I2CBF0"/>
<dbReference type="InterPro" id="IPR000408">
    <property type="entry name" value="Reg_chr_condens"/>
</dbReference>
<dbReference type="SUPFAM" id="SSF55931">
    <property type="entry name" value="Glutamine synthetase/guanido kinase"/>
    <property type="match status" value="1"/>
</dbReference>
<keyword evidence="10" id="KW-1185">Reference proteome</keyword>
<sequence length="463" mass="50725">MAERTPPLTVDALRSLVAAGEIHTVVLAFTDMQGRLQGKRFAAPFFLDEVLAHGSEGCNYLLAVDIDLNTVDGYAMSSWERGYGDFAMRPDPSTLRRVPWQDGTALLLADLAWEDGGPVAASPRQILRQQLDRLAERGLTAHVGTELEFLVFRDTYERAWDSGYRGLTPANQYNADYSVLATARVEPLLRRLRTEMAGAGLTPESAKGECNLGQHEVVFRYDEALTTCDQHSVYKTGAKEIAAQEGMAVTFMAKFDEREGNSCHVHLSLRDRDGVPAMADPATHGSAHTSDPAAMSPLMRHFLAGQLAALRDFALLYAPNINSYKRFRPGSFAPTAVAWGRDNRTCALRVVGHGASLRLENRVPGGDVNPYLAVAAMVAAGLHGIERELELPEPCTGNAYTEAYAQVPGSLREAAALWSDSALAEAAFGAEVVAHYANMARVEQQQFDTAVTDWERFRSFERM</sequence>
<keyword evidence="2" id="KW-0436">Ligase</keyword>
<dbReference type="Proteomes" id="UP000199323">
    <property type="component" value="Unassembled WGS sequence"/>
</dbReference>
<dbReference type="GO" id="GO:0005524">
    <property type="term" value="F:ATP binding"/>
    <property type="evidence" value="ECO:0007669"/>
    <property type="project" value="UniProtKB-KW"/>
</dbReference>
<dbReference type="PROSITE" id="PS51986">
    <property type="entry name" value="GS_BETA_GRASP"/>
    <property type="match status" value="1"/>
</dbReference>
<dbReference type="PROSITE" id="PS00626">
    <property type="entry name" value="RCC1_2"/>
    <property type="match status" value="1"/>
</dbReference>
<dbReference type="InterPro" id="IPR008147">
    <property type="entry name" value="Gln_synt_N"/>
</dbReference>
<name>A0A1I2CBF0_9ACTN</name>
<dbReference type="GO" id="GO:0006576">
    <property type="term" value="P:biogenic amine metabolic process"/>
    <property type="evidence" value="ECO:0007669"/>
    <property type="project" value="UniProtKB-ARBA"/>
</dbReference>
<evidence type="ECO:0000256" key="1">
    <source>
        <dbReference type="ARBA" id="ARBA00009897"/>
    </source>
</evidence>
<gene>
    <name evidence="9" type="ORF">SAMN05216251_104223</name>
</gene>
<dbReference type="PROSITE" id="PS51987">
    <property type="entry name" value="GS_CATALYTIC"/>
    <property type="match status" value="1"/>
</dbReference>
<dbReference type="InterPro" id="IPR014746">
    <property type="entry name" value="Gln_synth/guanido_kin_cat_dom"/>
</dbReference>
<accession>A0A1I2CBF0</accession>
<comment type="similarity">
    <text evidence="1 5 6">Belongs to the glutamine synthetase family.</text>
</comment>
<dbReference type="EMBL" id="FONG01000004">
    <property type="protein sequence ID" value="SFE65113.1"/>
    <property type="molecule type" value="Genomic_DNA"/>
</dbReference>
<dbReference type="OrthoDB" id="9807095at2"/>
<keyword evidence="4" id="KW-0067">ATP-binding</keyword>
<proteinExistence type="inferred from homology"/>
<evidence type="ECO:0000259" key="7">
    <source>
        <dbReference type="PROSITE" id="PS51986"/>
    </source>
</evidence>
<feature type="domain" description="GS catalytic" evidence="8">
    <location>
        <begin position="123"/>
        <end position="463"/>
    </location>
</feature>
<keyword evidence="3" id="KW-0547">Nucleotide-binding</keyword>
<dbReference type="Gene3D" id="3.10.20.70">
    <property type="entry name" value="Glutamine synthetase, N-terminal domain"/>
    <property type="match status" value="1"/>
</dbReference>
<dbReference type="GO" id="GO:0006542">
    <property type="term" value="P:glutamine biosynthetic process"/>
    <property type="evidence" value="ECO:0007669"/>
    <property type="project" value="InterPro"/>
</dbReference>
<evidence type="ECO:0000256" key="5">
    <source>
        <dbReference type="PROSITE-ProRule" id="PRU01330"/>
    </source>
</evidence>
<dbReference type="Pfam" id="PF00120">
    <property type="entry name" value="Gln-synt_C"/>
    <property type="match status" value="1"/>
</dbReference>
<dbReference type="SMART" id="SM01230">
    <property type="entry name" value="Gln-synt_C"/>
    <property type="match status" value="1"/>
</dbReference>
<feature type="domain" description="GS beta-grasp" evidence="7">
    <location>
        <begin position="20"/>
        <end position="116"/>
    </location>
</feature>
<dbReference type="GO" id="GO:0042402">
    <property type="term" value="P:biogenic amine catabolic process"/>
    <property type="evidence" value="ECO:0007669"/>
    <property type="project" value="UniProtKB-ARBA"/>
</dbReference>
<dbReference type="InterPro" id="IPR008146">
    <property type="entry name" value="Gln_synth_cat_dom"/>
</dbReference>
<evidence type="ECO:0000313" key="9">
    <source>
        <dbReference type="EMBL" id="SFE65113.1"/>
    </source>
</evidence>
<dbReference type="PANTHER" id="PTHR43785:SF12">
    <property type="entry name" value="TYPE-1 GLUTAMINE SYNTHETASE 2"/>
    <property type="match status" value="1"/>
</dbReference>
<evidence type="ECO:0000256" key="4">
    <source>
        <dbReference type="ARBA" id="ARBA00022840"/>
    </source>
</evidence>
<dbReference type="Gene3D" id="3.30.590.10">
    <property type="entry name" value="Glutamine synthetase/guanido kinase, catalytic domain"/>
    <property type="match status" value="1"/>
</dbReference>
<dbReference type="FunFam" id="3.30.590.10:FF:000005">
    <property type="entry name" value="Probable glutamine synthetase"/>
    <property type="match status" value="1"/>
</dbReference>
<evidence type="ECO:0000256" key="3">
    <source>
        <dbReference type="ARBA" id="ARBA00022741"/>
    </source>
</evidence>
<protein>
    <submittedName>
        <fullName evidence="9">Glutamine synthetase</fullName>
    </submittedName>
</protein>
<dbReference type="FunFam" id="3.10.20.70:FF:000015">
    <property type="entry name" value="Putative glutamine synthetase"/>
    <property type="match status" value="1"/>
</dbReference>
<dbReference type="SUPFAM" id="SSF54368">
    <property type="entry name" value="Glutamine synthetase, N-terminal domain"/>
    <property type="match status" value="1"/>
</dbReference>
<dbReference type="RefSeq" id="WP_093712899.1">
    <property type="nucleotide sequence ID" value="NZ_FONG01000004.1"/>
</dbReference>
<dbReference type="InterPro" id="IPR036651">
    <property type="entry name" value="Gln_synt_N_sf"/>
</dbReference>
<dbReference type="STRING" id="380248.SAMN05216251_104223"/>
<dbReference type="GO" id="GO:0004356">
    <property type="term" value="F:glutamine synthetase activity"/>
    <property type="evidence" value="ECO:0007669"/>
    <property type="project" value="InterPro"/>
</dbReference>
<dbReference type="PANTHER" id="PTHR43785">
    <property type="entry name" value="GAMMA-GLUTAMYLPUTRESCINE SYNTHETASE"/>
    <property type="match status" value="1"/>
</dbReference>
<organism evidence="9 10">
    <name type="scientific">Actinacidiphila alni</name>
    <dbReference type="NCBI Taxonomy" id="380248"/>
    <lineage>
        <taxon>Bacteria</taxon>
        <taxon>Bacillati</taxon>
        <taxon>Actinomycetota</taxon>
        <taxon>Actinomycetes</taxon>
        <taxon>Kitasatosporales</taxon>
        <taxon>Streptomycetaceae</taxon>
        <taxon>Actinacidiphila</taxon>
    </lineage>
</organism>